<dbReference type="GO" id="GO:0003712">
    <property type="term" value="F:transcription coregulator activity"/>
    <property type="evidence" value="ECO:0007669"/>
    <property type="project" value="TreeGrafter"/>
</dbReference>
<reference evidence="10 11" key="1">
    <citation type="submission" date="2014-04" db="EMBL/GenBank/DDBJ databases">
        <authorList>
            <consortium name="DOE Joint Genome Institute"/>
            <person name="Kuo A."/>
            <person name="Ruytinx J."/>
            <person name="Rineau F."/>
            <person name="Colpaert J."/>
            <person name="Kohler A."/>
            <person name="Nagy L.G."/>
            <person name="Floudas D."/>
            <person name="Copeland A."/>
            <person name="Barry K.W."/>
            <person name="Cichocki N."/>
            <person name="Veneault-Fourrey C."/>
            <person name="LaButti K."/>
            <person name="Lindquist E.A."/>
            <person name="Lipzen A."/>
            <person name="Lundell T."/>
            <person name="Morin E."/>
            <person name="Murat C."/>
            <person name="Sun H."/>
            <person name="Tunlid A."/>
            <person name="Henrissat B."/>
            <person name="Grigoriev I.V."/>
            <person name="Hibbett D.S."/>
            <person name="Martin F."/>
            <person name="Nordberg H.P."/>
            <person name="Cantor M.N."/>
            <person name="Hua S.X."/>
        </authorList>
    </citation>
    <scope>NUCLEOTIDE SEQUENCE [LARGE SCALE GENOMIC DNA]</scope>
    <source>
        <strain evidence="10 11">UH-Slu-Lm8-n1</strain>
    </source>
</reference>
<evidence type="ECO:0000256" key="2">
    <source>
        <dbReference type="ARBA" id="ARBA00005770"/>
    </source>
</evidence>
<comment type="subunit">
    <text evidence="8">Component of the Mediator complex.</text>
</comment>
<evidence type="ECO:0000256" key="3">
    <source>
        <dbReference type="ARBA" id="ARBA00019691"/>
    </source>
</evidence>
<dbReference type="GO" id="GO:0016592">
    <property type="term" value="C:mediator complex"/>
    <property type="evidence" value="ECO:0007669"/>
    <property type="project" value="UniProtKB-UniRule"/>
</dbReference>
<evidence type="ECO:0000256" key="1">
    <source>
        <dbReference type="ARBA" id="ARBA00004123"/>
    </source>
</evidence>
<dbReference type="Proteomes" id="UP000054485">
    <property type="component" value="Unassembled WGS sequence"/>
</dbReference>
<dbReference type="PANTHER" id="PTHR13381:SF0">
    <property type="entry name" value="MEDIATOR OF RNA POLYMERASE II TRANSCRIPTION SUBUNIT 21"/>
    <property type="match status" value="1"/>
</dbReference>
<dbReference type="GO" id="GO:0006357">
    <property type="term" value="P:regulation of transcription by RNA polymerase II"/>
    <property type="evidence" value="ECO:0007669"/>
    <property type="project" value="TreeGrafter"/>
</dbReference>
<comment type="subcellular location">
    <subcellularLocation>
        <location evidence="1 8">Nucleus</location>
    </subcellularLocation>
</comment>
<dbReference type="EMBL" id="KN835163">
    <property type="protein sequence ID" value="KIK46094.1"/>
    <property type="molecule type" value="Genomic_DNA"/>
</dbReference>
<keyword evidence="9" id="KW-0175">Coiled coil</keyword>
<comment type="function">
    <text evidence="8">Component of the Mediator complex, a coactivator involved in the regulated transcription of nearly all RNA polymerase II-dependent genes. Mediator functions as a bridge to convey information from gene-specific regulatory proteins to the basal RNA polymerase II transcription machinery. Mediator is recruited to promoters by direct interactions with regulatory proteins and serves as a scaffold for the assembly of a functional preinitiation complex with RNA polymerase II and the general transcription factors.</text>
</comment>
<dbReference type="STRING" id="930992.A0A0D0B8G4"/>
<keyword evidence="5 8" id="KW-0010">Activator</keyword>
<dbReference type="AlphaFoldDB" id="A0A0D0B8G4"/>
<dbReference type="FunCoup" id="A0A0D0B8G4">
    <property type="interactions" value="44"/>
</dbReference>
<dbReference type="SUPFAM" id="SSF140718">
    <property type="entry name" value="Mediator hinge subcomplex-like"/>
    <property type="match status" value="1"/>
</dbReference>
<organism evidence="10 11">
    <name type="scientific">Suillus luteus UH-Slu-Lm8-n1</name>
    <dbReference type="NCBI Taxonomy" id="930992"/>
    <lineage>
        <taxon>Eukaryota</taxon>
        <taxon>Fungi</taxon>
        <taxon>Dikarya</taxon>
        <taxon>Basidiomycota</taxon>
        <taxon>Agaricomycotina</taxon>
        <taxon>Agaricomycetes</taxon>
        <taxon>Agaricomycetidae</taxon>
        <taxon>Boletales</taxon>
        <taxon>Suillineae</taxon>
        <taxon>Suillaceae</taxon>
        <taxon>Suillus</taxon>
    </lineage>
</organism>
<comment type="similarity">
    <text evidence="2 8">Belongs to the Mediator complex subunit 21 family.</text>
</comment>
<keyword evidence="6 8" id="KW-0804">Transcription</keyword>
<dbReference type="HOGENOM" id="CLU_094271_2_0_1"/>
<keyword evidence="4 8" id="KW-0805">Transcription regulation</keyword>
<proteinExistence type="inferred from homology"/>
<evidence type="ECO:0000256" key="5">
    <source>
        <dbReference type="ARBA" id="ARBA00023159"/>
    </source>
</evidence>
<evidence type="ECO:0000256" key="4">
    <source>
        <dbReference type="ARBA" id="ARBA00023015"/>
    </source>
</evidence>
<dbReference type="OrthoDB" id="526653at2759"/>
<dbReference type="InterPro" id="IPR037212">
    <property type="entry name" value="Med7/Med21-like"/>
</dbReference>
<dbReference type="Pfam" id="PF11221">
    <property type="entry name" value="Med21"/>
    <property type="match status" value="1"/>
</dbReference>
<evidence type="ECO:0000313" key="11">
    <source>
        <dbReference type="Proteomes" id="UP000054485"/>
    </source>
</evidence>
<evidence type="ECO:0000256" key="9">
    <source>
        <dbReference type="SAM" id="Coils"/>
    </source>
</evidence>
<gene>
    <name evidence="10" type="ORF">CY34DRAFT_76710</name>
</gene>
<sequence length="149" mass="17257">MLKELSHMDRITQLQDEIQRLLTIMSSTIAYLTARSTFLQVSEQIPITKTRNPDKYDPPELFEANKNELVQDLIVKAKQIEYLIQSLPVPEPEQQQANRLQALEQQMQDANEEYIQAVDRAKNLHRKISEFLRTMLDNADGPVKHASLI</sequence>
<reference evidence="11" key="2">
    <citation type="submission" date="2015-01" db="EMBL/GenBank/DDBJ databases">
        <title>Evolutionary Origins and Diversification of the Mycorrhizal Mutualists.</title>
        <authorList>
            <consortium name="DOE Joint Genome Institute"/>
            <consortium name="Mycorrhizal Genomics Consortium"/>
            <person name="Kohler A."/>
            <person name="Kuo A."/>
            <person name="Nagy L.G."/>
            <person name="Floudas D."/>
            <person name="Copeland A."/>
            <person name="Barry K.W."/>
            <person name="Cichocki N."/>
            <person name="Veneault-Fourrey C."/>
            <person name="LaButti K."/>
            <person name="Lindquist E.A."/>
            <person name="Lipzen A."/>
            <person name="Lundell T."/>
            <person name="Morin E."/>
            <person name="Murat C."/>
            <person name="Riley R."/>
            <person name="Ohm R."/>
            <person name="Sun H."/>
            <person name="Tunlid A."/>
            <person name="Henrissat B."/>
            <person name="Grigoriev I.V."/>
            <person name="Hibbett D.S."/>
            <person name="Martin F."/>
        </authorList>
    </citation>
    <scope>NUCLEOTIDE SEQUENCE [LARGE SCALE GENOMIC DNA]</scope>
    <source>
        <strain evidence="11">UH-Slu-Lm8-n1</strain>
    </source>
</reference>
<evidence type="ECO:0000256" key="6">
    <source>
        <dbReference type="ARBA" id="ARBA00023163"/>
    </source>
</evidence>
<name>A0A0D0B8G4_9AGAM</name>
<dbReference type="Gene3D" id="6.10.280.10">
    <property type="entry name" value="Mediator complex, subunit Med21"/>
    <property type="match status" value="1"/>
</dbReference>
<keyword evidence="7 8" id="KW-0539">Nucleus</keyword>
<dbReference type="InterPro" id="IPR021384">
    <property type="entry name" value="Mediator_Med21"/>
</dbReference>
<accession>A0A0D0B8G4</accession>
<dbReference type="PANTHER" id="PTHR13381">
    <property type="entry name" value="RNA POLYMERASE II HOLOENZYME COMPONENT SRB7"/>
    <property type="match status" value="1"/>
</dbReference>
<keyword evidence="11" id="KW-1185">Reference proteome</keyword>
<evidence type="ECO:0000256" key="8">
    <source>
        <dbReference type="RuleBase" id="RU366036"/>
    </source>
</evidence>
<dbReference type="InParanoid" id="A0A0D0B8G4"/>
<evidence type="ECO:0000256" key="7">
    <source>
        <dbReference type="ARBA" id="ARBA00023242"/>
    </source>
</evidence>
<feature type="coiled-coil region" evidence="9">
    <location>
        <begin position="93"/>
        <end position="127"/>
    </location>
</feature>
<protein>
    <recommendedName>
        <fullName evidence="3 8">Mediator of RNA polymerase II transcription subunit 21</fullName>
    </recommendedName>
</protein>
<evidence type="ECO:0000313" key="10">
    <source>
        <dbReference type="EMBL" id="KIK46094.1"/>
    </source>
</evidence>